<dbReference type="Proteomes" id="UP000237105">
    <property type="component" value="Unassembled WGS sequence"/>
</dbReference>
<gene>
    <name evidence="1" type="ORF">PanWU01x14_103560</name>
</gene>
<comment type="caution">
    <text evidence="1">The sequence shown here is derived from an EMBL/GenBank/DDBJ whole genome shotgun (WGS) entry which is preliminary data.</text>
</comment>
<reference evidence="2" key="1">
    <citation type="submission" date="2016-06" db="EMBL/GenBank/DDBJ databases">
        <title>Parallel loss of symbiosis genes in relatives of nitrogen-fixing non-legume Parasponia.</title>
        <authorList>
            <person name="Van Velzen R."/>
            <person name="Holmer R."/>
            <person name="Bu F."/>
            <person name="Rutten L."/>
            <person name="Van Zeijl A."/>
            <person name="Liu W."/>
            <person name="Santuari L."/>
            <person name="Cao Q."/>
            <person name="Sharma T."/>
            <person name="Shen D."/>
            <person name="Roswanjaya Y."/>
            <person name="Wardhani T."/>
            <person name="Kalhor M.S."/>
            <person name="Jansen J."/>
            <person name="Van den Hoogen J."/>
            <person name="Gungor B."/>
            <person name="Hartog M."/>
            <person name="Hontelez J."/>
            <person name="Verver J."/>
            <person name="Yang W.-C."/>
            <person name="Schijlen E."/>
            <person name="Repin R."/>
            <person name="Schilthuizen M."/>
            <person name="Schranz E."/>
            <person name="Heidstra R."/>
            <person name="Miyata K."/>
            <person name="Fedorova E."/>
            <person name="Kohlen W."/>
            <person name="Bisseling T."/>
            <person name="Smit S."/>
            <person name="Geurts R."/>
        </authorList>
    </citation>
    <scope>NUCLEOTIDE SEQUENCE [LARGE SCALE GENOMIC DNA]</scope>
    <source>
        <strain evidence="2">cv. WU1-14</strain>
    </source>
</reference>
<protein>
    <submittedName>
        <fullName evidence="1">Uncharacterized protein</fullName>
    </submittedName>
</protein>
<keyword evidence="2" id="KW-1185">Reference proteome</keyword>
<evidence type="ECO:0000313" key="2">
    <source>
        <dbReference type="Proteomes" id="UP000237105"/>
    </source>
</evidence>
<evidence type="ECO:0000313" key="1">
    <source>
        <dbReference type="EMBL" id="PON67375.1"/>
    </source>
</evidence>
<accession>A0A2P5D2C7</accession>
<sequence>MVEGVGFPLKWPEGWGREIPRSGLHLDPISEGRPVDSSHSLFCQIIGGLAVMVAESLTQLCHHLLLLVRGHTPRASMVSSARCPLVWKGLDWLCRAPCIREPDGTGASPCG</sequence>
<proteinExistence type="predicted"/>
<dbReference type="AlphaFoldDB" id="A0A2P5D2C7"/>
<name>A0A2P5D2C7_PARAD</name>
<organism evidence="1 2">
    <name type="scientific">Parasponia andersonii</name>
    <name type="common">Sponia andersonii</name>
    <dbReference type="NCBI Taxonomy" id="3476"/>
    <lineage>
        <taxon>Eukaryota</taxon>
        <taxon>Viridiplantae</taxon>
        <taxon>Streptophyta</taxon>
        <taxon>Embryophyta</taxon>
        <taxon>Tracheophyta</taxon>
        <taxon>Spermatophyta</taxon>
        <taxon>Magnoliopsida</taxon>
        <taxon>eudicotyledons</taxon>
        <taxon>Gunneridae</taxon>
        <taxon>Pentapetalae</taxon>
        <taxon>rosids</taxon>
        <taxon>fabids</taxon>
        <taxon>Rosales</taxon>
        <taxon>Cannabaceae</taxon>
        <taxon>Parasponia</taxon>
    </lineage>
</organism>
<dbReference type="EMBL" id="JXTB01000072">
    <property type="protein sequence ID" value="PON67375.1"/>
    <property type="molecule type" value="Genomic_DNA"/>
</dbReference>